<name>A0ABQ0DZX4_9PORP</name>
<comment type="caution">
    <text evidence="2">The sequence shown here is derived from an EMBL/GenBank/DDBJ whole genome shotgun (WGS) entry which is preliminary data.</text>
</comment>
<feature type="region of interest" description="Disordered" evidence="1">
    <location>
        <begin position="1"/>
        <end position="46"/>
    </location>
</feature>
<protein>
    <submittedName>
        <fullName evidence="2">Uncharacterized protein</fullName>
    </submittedName>
</protein>
<evidence type="ECO:0000313" key="3">
    <source>
        <dbReference type="Proteomes" id="UP001628220"/>
    </source>
</evidence>
<dbReference type="Proteomes" id="UP001628220">
    <property type="component" value="Unassembled WGS sequence"/>
</dbReference>
<reference evidence="2 3" key="1">
    <citation type="journal article" date="2025" name="Int. J. Syst. Evol. Microbiol.">
        <title>Desulfovibrio falkowii sp. nov., Porphyromonas miyakawae sp. nov., Mediterraneibacter flintii sp. nov. and Owariibacterium komagatae gen. nov., sp. nov., isolated from human faeces.</title>
        <authorList>
            <person name="Hamaguchi T."/>
            <person name="Ohara M."/>
            <person name="Hisatomi A."/>
            <person name="Sekiguchi K."/>
            <person name="Takeda J.I."/>
            <person name="Ueyama J."/>
            <person name="Ito M."/>
            <person name="Nishiwaki H."/>
            <person name="Ogi T."/>
            <person name="Hirayama M."/>
            <person name="Ohkuma M."/>
            <person name="Sakamoto M."/>
            <person name="Ohno K."/>
        </authorList>
    </citation>
    <scope>NUCLEOTIDE SEQUENCE [LARGE SCALE GENOMIC DNA]</scope>
    <source>
        <strain evidence="2 3">13CB11C</strain>
    </source>
</reference>
<sequence>MTIKEDAIVDASIVDSPNKPTGGRQIVIADDREDNRTDEEKKAEEV</sequence>
<accession>A0ABQ0DZX4</accession>
<evidence type="ECO:0000256" key="1">
    <source>
        <dbReference type="SAM" id="MobiDB-lite"/>
    </source>
</evidence>
<dbReference type="EMBL" id="BAAFSF010000001">
    <property type="protein sequence ID" value="GAB1251017.1"/>
    <property type="molecule type" value="Genomic_DNA"/>
</dbReference>
<evidence type="ECO:0000313" key="2">
    <source>
        <dbReference type="EMBL" id="GAB1251017.1"/>
    </source>
</evidence>
<keyword evidence="3" id="KW-1185">Reference proteome</keyword>
<gene>
    <name evidence="2" type="ORF">Tsumi_01210</name>
</gene>
<feature type="compositionally biased region" description="Basic and acidic residues" evidence="1">
    <location>
        <begin position="29"/>
        <end position="46"/>
    </location>
</feature>
<organism evidence="2 3">
    <name type="scientific">Porphyromonas miyakawae</name>
    <dbReference type="NCBI Taxonomy" id="3137470"/>
    <lineage>
        <taxon>Bacteria</taxon>
        <taxon>Pseudomonadati</taxon>
        <taxon>Bacteroidota</taxon>
        <taxon>Bacteroidia</taxon>
        <taxon>Bacteroidales</taxon>
        <taxon>Porphyromonadaceae</taxon>
        <taxon>Porphyromonas</taxon>
    </lineage>
</organism>
<proteinExistence type="predicted"/>